<dbReference type="SMART" id="SM00382">
    <property type="entry name" value="AAA"/>
    <property type="match status" value="1"/>
</dbReference>
<dbReference type="Gene3D" id="3.40.50.300">
    <property type="entry name" value="P-loop containing nucleotide triphosphate hydrolases"/>
    <property type="match status" value="1"/>
</dbReference>
<dbReference type="SUPFAM" id="SSF52540">
    <property type="entry name" value="P-loop containing nucleoside triphosphate hydrolases"/>
    <property type="match status" value="1"/>
</dbReference>
<proteinExistence type="predicted"/>
<protein>
    <submittedName>
        <fullName evidence="6">ABC transporter ATP-binding protein</fullName>
    </submittedName>
</protein>
<evidence type="ECO:0000313" key="6">
    <source>
        <dbReference type="EMBL" id="UTH14866.1"/>
    </source>
</evidence>
<dbReference type="EMBL" id="SCWC02000002">
    <property type="protein sequence ID" value="KAA1040355.1"/>
    <property type="molecule type" value="Genomic_DNA"/>
</dbReference>
<evidence type="ECO:0000313" key="5">
    <source>
        <dbReference type="EMBL" id="KAA1040355.1"/>
    </source>
</evidence>
<dbReference type="InterPro" id="IPR017871">
    <property type="entry name" value="ABC_transporter-like_CS"/>
</dbReference>
<keyword evidence="3 6" id="KW-0067">ATP-binding</keyword>
<evidence type="ECO:0000256" key="3">
    <source>
        <dbReference type="ARBA" id="ARBA00022840"/>
    </source>
</evidence>
<accession>A0A9Q9BSF4</accession>
<keyword evidence="1" id="KW-0813">Transport</keyword>
<sequence>MAHHFGSHQVLKDINLSVTAGEFVTLLGPSGSGKTTLFNIIGGLMTPAGGDVLLGGQAITGHTGHVSYMPQTPSLMPWRTVLENVELGQEIRGTADRARTLQLIERCGFTAIKDAMPSTLSGGMRQRVSFIRALNSPGSLLLLDEPFSALDEVTRIDMQQWLKEILAMEQRTVLMITHSIEEAVKLSDKVAVLEGKPAVIQQVHDTSRLSAEDTQVLRHELLDLLR</sequence>
<dbReference type="AlphaFoldDB" id="A0A9Q9BSF4"/>
<evidence type="ECO:0000259" key="4">
    <source>
        <dbReference type="PROSITE" id="PS50893"/>
    </source>
</evidence>
<dbReference type="PROSITE" id="PS00211">
    <property type="entry name" value="ABC_TRANSPORTER_1"/>
    <property type="match status" value="1"/>
</dbReference>
<dbReference type="OrthoDB" id="9802264at2"/>
<evidence type="ECO:0000256" key="2">
    <source>
        <dbReference type="ARBA" id="ARBA00022741"/>
    </source>
</evidence>
<dbReference type="Proteomes" id="UP000295735">
    <property type="component" value="Unassembled WGS sequence"/>
</dbReference>
<dbReference type="GO" id="GO:0016887">
    <property type="term" value="F:ATP hydrolysis activity"/>
    <property type="evidence" value="ECO:0007669"/>
    <property type="project" value="InterPro"/>
</dbReference>
<dbReference type="InterPro" id="IPR027417">
    <property type="entry name" value="P-loop_NTPase"/>
</dbReference>
<dbReference type="EMBL" id="CP073809">
    <property type="protein sequence ID" value="UTH14866.1"/>
    <property type="molecule type" value="Genomic_DNA"/>
</dbReference>
<dbReference type="PANTHER" id="PTHR42788:SF2">
    <property type="entry name" value="ABC TRANSPORTER ATP-BINDING PROTEIN"/>
    <property type="match status" value="1"/>
</dbReference>
<evidence type="ECO:0000313" key="7">
    <source>
        <dbReference type="Proteomes" id="UP000295735"/>
    </source>
</evidence>
<keyword evidence="2" id="KW-0547">Nucleotide-binding</keyword>
<dbReference type="Proteomes" id="UP001057381">
    <property type="component" value="Chromosome"/>
</dbReference>
<name>A0A9Q9BSF4_9STAP</name>
<dbReference type="InterPro" id="IPR050166">
    <property type="entry name" value="ABC_transporter_ATP-bind"/>
</dbReference>
<evidence type="ECO:0000313" key="8">
    <source>
        <dbReference type="Proteomes" id="UP001057381"/>
    </source>
</evidence>
<dbReference type="InterPro" id="IPR003439">
    <property type="entry name" value="ABC_transporter-like_ATP-bd"/>
</dbReference>
<reference evidence="5 7" key="1">
    <citation type="submission" date="2019-09" db="EMBL/GenBank/DDBJ databases">
        <authorList>
            <person name="Mazhar S."/>
            <person name="Altermann E."/>
            <person name="Hill C."/>
            <person name="Mcauliffe O."/>
        </authorList>
    </citation>
    <scope>NUCLEOTIDE SEQUENCE [LARGE SCALE GENOMIC DNA]</scope>
    <source>
        <strain evidence="5 7">ATCC 51831</strain>
    </source>
</reference>
<gene>
    <name evidence="5" type="ORF">ERX35_005015</name>
    <name evidence="6" type="ORF">KFV11_05025</name>
</gene>
<reference evidence="6" key="2">
    <citation type="submission" date="2021-04" db="EMBL/GenBank/DDBJ databases">
        <title>Complete Genome Sequences of Macrococcus spp. from dog and cattle.</title>
        <authorList>
            <person name="Schwendener S."/>
            <person name="Perreten V."/>
        </authorList>
    </citation>
    <scope>NUCLEOTIDE SEQUENCE</scope>
    <source>
        <strain evidence="6">Epi0143-OL</strain>
    </source>
</reference>
<dbReference type="PANTHER" id="PTHR42788">
    <property type="entry name" value="TAURINE IMPORT ATP-BINDING PROTEIN-RELATED"/>
    <property type="match status" value="1"/>
</dbReference>
<dbReference type="KEGG" id="mequ:KFV11_05025"/>
<organism evidence="6 8">
    <name type="scientific">Macrococcus equipercicus</name>
    <dbReference type="NCBI Taxonomy" id="69967"/>
    <lineage>
        <taxon>Bacteria</taxon>
        <taxon>Bacillati</taxon>
        <taxon>Bacillota</taxon>
        <taxon>Bacilli</taxon>
        <taxon>Bacillales</taxon>
        <taxon>Staphylococcaceae</taxon>
        <taxon>Macrococcus</taxon>
    </lineage>
</organism>
<feature type="domain" description="ABC transporter" evidence="4">
    <location>
        <begin position="2"/>
        <end position="220"/>
    </location>
</feature>
<keyword evidence="7" id="KW-1185">Reference proteome</keyword>
<dbReference type="Pfam" id="PF00005">
    <property type="entry name" value="ABC_tran"/>
    <property type="match status" value="1"/>
</dbReference>
<dbReference type="PROSITE" id="PS50893">
    <property type="entry name" value="ABC_TRANSPORTER_2"/>
    <property type="match status" value="1"/>
</dbReference>
<dbReference type="InterPro" id="IPR003593">
    <property type="entry name" value="AAA+_ATPase"/>
</dbReference>
<evidence type="ECO:0000256" key="1">
    <source>
        <dbReference type="ARBA" id="ARBA00022448"/>
    </source>
</evidence>
<dbReference type="GO" id="GO:0005524">
    <property type="term" value="F:ATP binding"/>
    <property type="evidence" value="ECO:0007669"/>
    <property type="project" value="UniProtKB-KW"/>
</dbReference>